<reference evidence="1" key="1">
    <citation type="journal article" date="2023" name="G3 (Bethesda)">
        <title>Whole genome assemblies of Zophobas morio and Tenebrio molitor.</title>
        <authorList>
            <person name="Kaur S."/>
            <person name="Stinson S.A."/>
            <person name="diCenzo G.C."/>
        </authorList>
    </citation>
    <scope>NUCLEOTIDE SEQUENCE</scope>
    <source>
        <strain evidence="1">QUZm001</strain>
    </source>
</reference>
<accession>A0AA38M4M0</accession>
<organism evidence="1 2">
    <name type="scientific">Zophobas morio</name>
    <dbReference type="NCBI Taxonomy" id="2755281"/>
    <lineage>
        <taxon>Eukaryota</taxon>
        <taxon>Metazoa</taxon>
        <taxon>Ecdysozoa</taxon>
        <taxon>Arthropoda</taxon>
        <taxon>Hexapoda</taxon>
        <taxon>Insecta</taxon>
        <taxon>Pterygota</taxon>
        <taxon>Neoptera</taxon>
        <taxon>Endopterygota</taxon>
        <taxon>Coleoptera</taxon>
        <taxon>Polyphaga</taxon>
        <taxon>Cucujiformia</taxon>
        <taxon>Tenebrionidae</taxon>
        <taxon>Zophobas</taxon>
    </lineage>
</organism>
<dbReference type="AlphaFoldDB" id="A0AA38M4M0"/>
<name>A0AA38M4M0_9CUCU</name>
<protein>
    <submittedName>
        <fullName evidence="1">Uncharacterized protein</fullName>
    </submittedName>
</protein>
<dbReference type="EMBL" id="JALNTZ010000008">
    <property type="protein sequence ID" value="KAJ3643146.1"/>
    <property type="molecule type" value="Genomic_DNA"/>
</dbReference>
<gene>
    <name evidence="1" type="ORF">Zmor_025874</name>
</gene>
<sequence>MDYPFSIRKRTEGNLINQIREKCQKGGKRLEMLPRTGCWSNAFSTTLFLDPDAPKPLHFLFNVMQHARPAPEDKFFQVIVKSKSTITKYQKQRSFLHFVRHADEAVVVSELDDLGGQGAGGGTGSRERKFRCKP</sequence>
<comment type="caution">
    <text evidence="1">The sequence shown here is derived from an EMBL/GenBank/DDBJ whole genome shotgun (WGS) entry which is preliminary data.</text>
</comment>
<evidence type="ECO:0000313" key="1">
    <source>
        <dbReference type="EMBL" id="KAJ3643146.1"/>
    </source>
</evidence>
<dbReference type="Proteomes" id="UP001168821">
    <property type="component" value="Unassembled WGS sequence"/>
</dbReference>
<proteinExistence type="predicted"/>
<keyword evidence="2" id="KW-1185">Reference proteome</keyword>
<evidence type="ECO:0000313" key="2">
    <source>
        <dbReference type="Proteomes" id="UP001168821"/>
    </source>
</evidence>